<organism evidence="2 3">
    <name type="scientific">Anaeromyxobacter paludicola</name>
    <dbReference type="NCBI Taxonomy" id="2918171"/>
    <lineage>
        <taxon>Bacteria</taxon>
        <taxon>Pseudomonadati</taxon>
        <taxon>Myxococcota</taxon>
        <taxon>Myxococcia</taxon>
        <taxon>Myxococcales</taxon>
        <taxon>Cystobacterineae</taxon>
        <taxon>Anaeromyxobacteraceae</taxon>
        <taxon>Anaeromyxobacter</taxon>
    </lineage>
</organism>
<feature type="compositionally biased region" description="Polar residues" evidence="1">
    <location>
        <begin position="36"/>
        <end position="46"/>
    </location>
</feature>
<protein>
    <submittedName>
        <fullName evidence="2">Uncharacterized protein</fullName>
    </submittedName>
</protein>
<accession>A0ABM7X9Q4</accession>
<feature type="compositionally biased region" description="Basic and acidic residues" evidence="1">
    <location>
        <begin position="88"/>
        <end position="103"/>
    </location>
</feature>
<proteinExistence type="predicted"/>
<feature type="region of interest" description="Disordered" evidence="1">
    <location>
        <begin position="28"/>
        <end position="185"/>
    </location>
</feature>
<dbReference type="EMBL" id="AP025592">
    <property type="protein sequence ID" value="BDG08574.1"/>
    <property type="molecule type" value="Genomic_DNA"/>
</dbReference>
<gene>
    <name evidence="2" type="ORF">AMPC_16870</name>
</gene>
<evidence type="ECO:0000313" key="3">
    <source>
        <dbReference type="Proteomes" id="UP001162734"/>
    </source>
</evidence>
<dbReference type="Proteomes" id="UP001162734">
    <property type="component" value="Chromosome"/>
</dbReference>
<keyword evidence="3" id="KW-1185">Reference proteome</keyword>
<sequence>MNEELNTLNAELSKKMDEIELLYGDLRTCSRARRSPPSSWTASPGSHASRRRSPADRGGIPAQQNPDDRMAQSPNGYLLISGRSGPTIHDRPGPPAESKRVADQRPATADAVPLGGRGGPVLSRAGHVSGDVFGPGARSQPGARRRGGPCAAARVASSQRRISEGASRGSTLSRPVRRRRFRRPTGPVPLELVHVRHGVDGGRGRAAQAASRSTLVPRRVPVGRRRGAQCPGGRDGPARPCGRRGGGVSREPCAHDLAGAVRALPPARRTGRCRRPPRLARPLRGVDARGTLVANPGRTWRLPVTAPKAWIQGVGRTTCPEAARDHAARLGPAGSCGRISTCRKRT</sequence>
<evidence type="ECO:0000256" key="1">
    <source>
        <dbReference type="SAM" id="MobiDB-lite"/>
    </source>
</evidence>
<reference evidence="3" key="1">
    <citation type="journal article" date="2022" name="Int. J. Syst. Evol. Microbiol.">
        <title>Anaeromyxobacter oryzae sp. nov., Anaeromyxobacter diazotrophicus sp. nov. and Anaeromyxobacter paludicola sp. nov., isolated from paddy soils.</title>
        <authorList>
            <person name="Itoh H."/>
            <person name="Xu Z."/>
            <person name="Mise K."/>
            <person name="Masuda Y."/>
            <person name="Ushijima N."/>
            <person name="Hayakawa C."/>
            <person name="Shiratori Y."/>
            <person name="Senoo K."/>
        </authorList>
    </citation>
    <scope>NUCLEOTIDE SEQUENCE [LARGE SCALE GENOMIC DNA]</scope>
    <source>
        <strain evidence="3">Red630</strain>
    </source>
</reference>
<evidence type="ECO:0000313" key="2">
    <source>
        <dbReference type="EMBL" id="BDG08574.1"/>
    </source>
</evidence>
<feature type="region of interest" description="Disordered" evidence="1">
    <location>
        <begin position="223"/>
        <end position="249"/>
    </location>
</feature>
<name>A0ABM7X9Q4_9BACT</name>